<reference evidence="3 4" key="1">
    <citation type="submission" date="2017-04" db="EMBL/GenBank/DDBJ databases">
        <title>Characterization, genome and methylation analysis of a phthalic acid esters degrading strain Sphingobium yanoikuyae SHJ.</title>
        <authorList>
            <person name="Feng L."/>
        </authorList>
    </citation>
    <scope>NUCLEOTIDE SEQUENCE [LARGE SCALE GENOMIC DNA]</scope>
    <source>
        <strain evidence="3 4">SHJ</strain>
    </source>
</reference>
<evidence type="ECO:0008006" key="5">
    <source>
        <dbReference type="Google" id="ProtNLM"/>
    </source>
</evidence>
<dbReference type="Pfam" id="PF00534">
    <property type="entry name" value="Glycos_transf_1"/>
    <property type="match status" value="1"/>
</dbReference>
<dbReference type="InterPro" id="IPR001296">
    <property type="entry name" value="Glyco_trans_1"/>
</dbReference>
<dbReference type="RefSeq" id="WP_048937493.1">
    <property type="nucleotide sequence ID" value="NZ_CP020925.1"/>
</dbReference>
<evidence type="ECO:0000313" key="3">
    <source>
        <dbReference type="EMBL" id="ATP20559.1"/>
    </source>
</evidence>
<sequence>MSHFPSSRQCHVLFVIAGLGAGGAERVISLISTAWIARGWRVTIMAFDRPEDPVYHSFDPAVEIRRFDIPAGRGLASTLLAQGRRLLAIRRQLKHVRADVVISLLTKINVLTLTAAIGTGHKIIVSERNNPRAQKANAAWNALLAQLYPRAAGIVMQTRASLDCLPLSARSLARVIHNPIEVTALPTPAAGAQRVLVGVGRLTHQKGFDLLIEAFAKVARLHPDWILRIWGEGEMRGMLERQVASLGLSHRIELPGKSETPGGWLAKADAMVLSSRYEGFANVLGEAMAAGLPVVAFNCDFGPAEMVDNLVDGVLVPDGDAGALAAALDRIMGDAALRMRLGIAARQSATRFASPAIIEQWDRLVDDVRAVAGA</sequence>
<dbReference type="AlphaFoldDB" id="A0A0J9D2G4"/>
<dbReference type="Gene3D" id="3.40.50.2000">
    <property type="entry name" value="Glycogen Phosphorylase B"/>
    <property type="match status" value="2"/>
</dbReference>
<feature type="domain" description="Glycosyl transferase family 1" evidence="1">
    <location>
        <begin position="192"/>
        <end position="347"/>
    </location>
</feature>
<dbReference type="PANTHER" id="PTHR12526">
    <property type="entry name" value="GLYCOSYLTRANSFERASE"/>
    <property type="match status" value="1"/>
</dbReference>
<dbReference type="InterPro" id="IPR028098">
    <property type="entry name" value="Glyco_trans_4-like_N"/>
</dbReference>
<dbReference type="EMBL" id="CP020925">
    <property type="protein sequence ID" value="ATP20559.1"/>
    <property type="molecule type" value="Genomic_DNA"/>
</dbReference>
<evidence type="ECO:0000313" key="4">
    <source>
        <dbReference type="Proteomes" id="UP000037029"/>
    </source>
</evidence>
<dbReference type="GO" id="GO:0016757">
    <property type="term" value="F:glycosyltransferase activity"/>
    <property type="evidence" value="ECO:0007669"/>
    <property type="project" value="InterPro"/>
</dbReference>
<organism evidence="3 4">
    <name type="scientific">Sphingobium yanoikuyae</name>
    <name type="common">Sphingomonas yanoikuyae</name>
    <dbReference type="NCBI Taxonomy" id="13690"/>
    <lineage>
        <taxon>Bacteria</taxon>
        <taxon>Pseudomonadati</taxon>
        <taxon>Pseudomonadota</taxon>
        <taxon>Alphaproteobacteria</taxon>
        <taxon>Sphingomonadales</taxon>
        <taxon>Sphingomonadaceae</taxon>
        <taxon>Sphingobium</taxon>
    </lineage>
</organism>
<dbReference type="CDD" id="cd03820">
    <property type="entry name" value="GT4_AmsD-like"/>
    <property type="match status" value="1"/>
</dbReference>
<protein>
    <recommendedName>
        <fullName evidence="5">Glycosyltransferase family 4 protein</fullName>
    </recommendedName>
</protein>
<evidence type="ECO:0000259" key="2">
    <source>
        <dbReference type="Pfam" id="PF13579"/>
    </source>
</evidence>
<evidence type="ECO:0000259" key="1">
    <source>
        <dbReference type="Pfam" id="PF00534"/>
    </source>
</evidence>
<dbReference type="PANTHER" id="PTHR12526:SF630">
    <property type="entry name" value="GLYCOSYLTRANSFERASE"/>
    <property type="match status" value="1"/>
</dbReference>
<gene>
    <name evidence="3" type="ORF">BV87_20710</name>
</gene>
<name>A0A0J9D2G4_SPHYA</name>
<proteinExistence type="predicted"/>
<dbReference type="Pfam" id="PF13579">
    <property type="entry name" value="Glyco_trans_4_4"/>
    <property type="match status" value="1"/>
</dbReference>
<dbReference type="Proteomes" id="UP000037029">
    <property type="component" value="Chromosome"/>
</dbReference>
<dbReference type="SUPFAM" id="SSF53756">
    <property type="entry name" value="UDP-Glycosyltransferase/glycogen phosphorylase"/>
    <property type="match status" value="1"/>
</dbReference>
<accession>A0A0J9D2G4</accession>
<feature type="domain" description="Glycosyltransferase subfamily 4-like N-terminal" evidence="2">
    <location>
        <begin position="22"/>
        <end position="162"/>
    </location>
</feature>